<sequence>MTALVREGRLFRVSGFDPSHRQLFLISEATLVDRTTTRVEVSIGHVDLMFLRSLYRNGLHVRRATAAEFAVLSERHGIPAASAEYTWILDPEGESFVVASNPNWREAEYALMGDRESLYDGPWPPEFPAESGNVS</sequence>
<proteinExistence type="predicted"/>
<dbReference type="Proteomes" id="UP000006854">
    <property type="component" value="Chromosome"/>
</dbReference>
<dbReference type="eggNOG" id="ENOG5030HGF">
    <property type="taxonomic scope" value="Bacteria"/>
</dbReference>
<organism evidence="1 2">
    <name type="scientific">Streptomyces venezuelae (strain ATCC 10712 / CBS 650.69 / DSM 40230 / JCM 4526 / NBRC 13096 / PD 04745)</name>
    <dbReference type="NCBI Taxonomy" id="953739"/>
    <lineage>
        <taxon>Bacteria</taxon>
        <taxon>Bacillati</taxon>
        <taxon>Actinomycetota</taxon>
        <taxon>Actinomycetes</taxon>
        <taxon>Kitasatosporales</taxon>
        <taxon>Streptomycetaceae</taxon>
        <taxon>Streptomyces</taxon>
    </lineage>
</organism>
<protein>
    <submittedName>
        <fullName evidence="1">Uncharacterized protein</fullName>
    </submittedName>
</protein>
<dbReference type="PATRIC" id="fig|953739.5.peg.6567"/>
<dbReference type="OrthoDB" id="5148951at2"/>
<dbReference type="AlphaFoldDB" id="F2RH25"/>
<dbReference type="RefSeq" id="WP_015035264.1">
    <property type="nucleotide sequence ID" value="NC_018750.1"/>
</dbReference>
<keyword evidence="2" id="KW-1185">Reference proteome</keyword>
<dbReference type="EMBL" id="FR845719">
    <property type="protein sequence ID" value="CCA57353.1"/>
    <property type="molecule type" value="Genomic_DNA"/>
</dbReference>
<accession>F2RH25</accession>
<gene>
    <name evidence="1" type="ordered locus">SVEN_4067</name>
</gene>
<name>F2RH25_STRVP</name>
<dbReference type="KEGG" id="sve:SVEN_4067"/>
<reference evidence="1 2" key="1">
    <citation type="journal article" date="2011" name="BMC Genomics">
        <title>Genome-wide analysis of the role of GlnR in Streptomyces venezuelae provides new insights into global nitrogen regulation in actinomycetes.</title>
        <authorList>
            <person name="Pullan S.T."/>
            <person name="Bibb M.J."/>
            <person name="Merrick M."/>
        </authorList>
    </citation>
    <scope>NUCLEOTIDE SEQUENCE [LARGE SCALE GENOMIC DNA]</scope>
    <source>
        <strain evidence="1">ATCC 10712</strain>
    </source>
</reference>
<dbReference type="HOGENOM" id="CLU_1864094_0_0_11"/>
<dbReference type="STRING" id="953739.SVEN_4067"/>
<evidence type="ECO:0000313" key="2">
    <source>
        <dbReference type="Proteomes" id="UP000006854"/>
    </source>
</evidence>
<evidence type="ECO:0000313" key="1">
    <source>
        <dbReference type="EMBL" id="CCA57353.1"/>
    </source>
</evidence>
<dbReference type="GeneID" id="51864633"/>